<dbReference type="PANTHER" id="PTHR48456">
    <property type="match status" value="1"/>
</dbReference>
<dbReference type="EMBL" id="GL732686">
    <property type="protein sequence ID" value="EFX67068.1"/>
    <property type="molecule type" value="Genomic_DNA"/>
</dbReference>
<dbReference type="PhylomeDB" id="E9HMG6"/>
<sequence length="491" mass="54962">MEALEAFASRRSRELPTEESENQETRPSVEDPVPASAELLRDRPEITERNEKASSDDDDFITSSTEESENVETRHSDEEPVPTAMVVDEPPIEYSCGWGSLVRKYNSNTTNHYKNWPFPRASVAAQRNASQVKITNEAEVASDMEPGLIAHRKKIFDDWNSAQGSFSPTSLKQVSDEVGIAEALQSSKFERVQPYEINDGLVCSFCNRRVHKLEKADPPTCKLCINRITTVYWDITDQNVANYPLPDYESVRSERTLVFLCARKSNKNSKVEDTHFTKLYDAVKRSESKAGHFGDGNRPGYPKDMLLVGKFASASTARAPLSTINVPTHQQADDVATLNMLPDFIVNAYRPGDIVLLVMSQSTSLCIGHQDLEMFIGELFERGVPEDSVFFFCRGLQSEKAKTVNYETNVLDADVRNAIAENMPRYGIRPAVSAFLYASTKVASALERRTTSSGRGKKGTITQQRVNRAEQGRFTHVEDDGTTPHRCHSRS</sequence>
<gene>
    <name evidence="2" type="ORF">DAPPUDRAFT_262152</name>
</gene>
<dbReference type="HOGENOM" id="CLU_027235_0_0_1"/>
<dbReference type="AlphaFoldDB" id="E9HMG6"/>
<protein>
    <submittedName>
        <fullName evidence="2">Uncharacterized protein</fullName>
    </submittedName>
</protein>
<feature type="compositionally biased region" description="Basic and acidic residues" evidence="1">
    <location>
        <begin position="39"/>
        <end position="55"/>
    </location>
</feature>
<evidence type="ECO:0000313" key="3">
    <source>
        <dbReference type="Proteomes" id="UP000000305"/>
    </source>
</evidence>
<accession>E9HMG6</accession>
<dbReference type="KEGG" id="dpx:DAPPUDRAFT_262152"/>
<evidence type="ECO:0000256" key="1">
    <source>
        <dbReference type="SAM" id="MobiDB-lite"/>
    </source>
</evidence>
<proteinExistence type="predicted"/>
<reference evidence="2 3" key="1">
    <citation type="journal article" date="2011" name="Science">
        <title>The ecoresponsive genome of Daphnia pulex.</title>
        <authorList>
            <person name="Colbourne J.K."/>
            <person name="Pfrender M.E."/>
            <person name="Gilbert D."/>
            <person name="Thomas W.K."/>
            <person name="Tucker A."/>
            <person name="Oakley T.H."/>
            <person name="Tokishita S."/>
            <person name="Aerts A."/>
            <person name="Arnold G.J."/>
            <person name="Basu M.K."/>
            <person name="Bauer D.J."/>
            <person name="Caceres C.E."/>
            <person name="Carmel L."/>
            <person name="Casola C."/>
            <person name="Choi J.H."/>
            <person name="Detter J.C."/>
            <person name="Dong Q."/>
            <person name="Dusheyko S."/>
            <person name="Eads B.D."/>
            <person name="Frohlich T."/>
            <person name="Geiler-Samerotte K.A."/>
            <person name="Gerlach D."/>
            <person name="Hatcher P."/>
            <person name="Jogdeo S."/>
            <person name="Krijgsveld J."/>
            <person name="Kriventseva E.V."/>
            <person name="Kultz D."/>
            <person name="Laforsch C."/>
            <person name="Lindquist E."/>
            <person name="Lopez J."/>
            <person name="Manak J.R."/>
            <person name="Muller J."/>
            <person name="Pangilinan J."/>
            <person name="Patwardhan R.P."/>
            <person name="Pitluck S."/>
            <person name="Pritham E.J."/>
            <person name="Rechtsteiner A."/>
            <person name="Rho M."/>
            <person name="Rogozin I.B."/>
            <person name="Sakarya O."/>
            <person name="Salamov A."/>
            <person name="Schaack S."/>
            <person name="Shapiro H."/>
            <person name="Shiga Y."/>
            <person name="Skalitzky C."/>
            <person name="Smith Z."/>
            <person name="Souvorov A."/>
            <person name="Sung W."/>
            <person name="Tang Z."/>
            <person name="Tsuchiya D."/>
            <person name="Tu H."/>
            <person name="Vos H."/>
            <person name="Wang M."/>
            <person name="Wolf Y.I."/>
            <person name="Yamagata H."/>
            <person name="Yamada T."/>
            <person name="Ye Y."/>
            <person name="Shaw J.R."/>
            <person name="Andrews J."/>
            <person name="Crease T.J."/>
            <person name="Tang H."/>
            <person name="Lucas S.M."/>
            <person name="Robertson H.M."/>
            <person name="Bork P."/>
            <person name="Koonin E.V."/>
            <person name="Zdobnov E.M."/>
            <person name="Grigoriev I.V."/>
            <person name="Lynch M."/>
            <person name="Boore J.L."/>
        </authorList>
    </citation>
    <scope>NUCLEOTIDE SEQUENCE [LARGE SCALE GENOMIC DNA]</scope>
</reference>
<organism evidence="2 3">
    <name type="scientific">Daphnia pulex</name>
    <name type="common">Water flea</name>
    <dbReference type="NCBI Taxonomy" id="6669"/>
    <lineage>
        <taxon>Eukaryota</taxon>
        <taxon>Metazoa</taxon>
        <taxon>Ecdysozoa</taxon>
        <taxon>Arthropoda</taxon>
        <taxon>Crustacea</taxon>
        <taxon>Branchiopoda</taxon>
        <taxon>Diplostraca</taxon>
        <taxon>Cladocera</taxon>
        <taxon>Anomopoda</taxon>
        <taxon>Daphniidae</taxon>
        <taxon>Daphnia</taxon>
    </lineage>
</organism>
<dbReference type="InParanoid" id="E9HMG6"/>
<feature type="compositionally biased region" description="Acidic residues" evidence="1">
    <location>
        <begin position="56"/>
        <end position="70"/>
    </location>
</feature>
<feature type="compositionally biased region" description="Basic and acidic residues" evidence="1">
    <location>
        <begin position="472"/>
        <end position="483"/>
    </location>
</feature>
<feature type="region of interest" description="Disordered" evidence="1">
    <location>
        <begin position="472"/>
        <end position="491"/>
    </location>
</feature>
<dbReference type="PANTHER" id="PTHR48456:SF1">
    <property type="match status" value="1"/>
</dbReference>
<name>E9HMG6_DAPPU</name>
<feature type="region of interest" description="Disordered" evidence="1">
    <location>
        <begin position="1"/>
        <end position="80"/>
    </location>
</feature>
<evidence type="ECO:0000313" key="2">
    <source>
        <dbReference type="EMBL" id="EFX67068.1"/>
    </source>
</evidence>
<keyword evidence="3" id="KW-1185">Reference proteome</keyword>
<dbReference type="Proteomes" id="UP000000305">
    <property type="component" value="Unassembled WGS sequence"/>
</dbReference>